<dbReference type="EMBL" id="QEOB01000036">
    <property type="protein sequence ID" value="PVX70649.1"/>
    <property type="molecule type" value="Genomic_DNA"/>
</dbReference>
<keyword evidence="1" id="KW-0547">Nucleotide-binding</keyword>
<dbReference type="InterPro" id="IPR025943">
    <property type="entry name" value="Sigma_54_int_dom_ATP-bd_2"/>
</dbReference>
<evidence type="ECO:0000256" key="3">
    <source>
        <dbReference type="ARBA" id="ARBA00023015"/>
    </source>
</evidence>
<dbReference type="InterPro" id="IPR058031">
    <property type="entry name" value="AAA_lid_NorR"/>
</dbReference>
<dbReference type="PROSITE" id="PS00675">
    <property type="entry name" value="SIGMA54_INTERACT_1"/>
    <property type="match status" value="1"/>
</dbReference>
<dbReference type="PROSITE" id="PS00688">
    <property type="entry name" value="SIGMA54_INTERACT_3"/>
    <property type="match status" value="1"/>
</dbReference>
<dbReference type="InterPro" id="IPR025944">
    <property type="entry name" value="Sigma_54_int_dom_CS"/>
</dbReference>
<protein>
    <submittedName>
        <fullName evidence="10">Two component Fis family sigma54 specific transcriptional regulator</fullName>
    </submittedName>
</protein>
<dbReference type="Gene3D" id="3.40.50.300">
    <property type="entry name" value="P-loop containing nucleotide triphosphate hydrolases"/>
    <property type="match status" value="1"/>
</dbReference>
<evidence type="ECO:0000256" key="1">
    <source>
        <dbReference type="ARBA" id="ARBA00022741"/>
    </source>
</evidence>
<evidence type="ECO:0000259" key="9">
    <source>
        <dbReference type="PROSITE" id="PS50110"/>
    </source>
</evidence>
<dbReference type="InterPro" id="IPR002078">
    <property type="entry name" value="Sigma_54_int"/>
</dbReference>
<dbReference type="InterPro" id="IPR011006">
    <property type="entry name" value="CheY-like_superfamily"/>
</dbReference>
<dbReference type="PANTHER" id="PTHR32071">
    <property type="entry name" value="TRANSCRIPTIONAL REGULATORY PROTEIN"/>
    <property type="match status" value="1"/>
</dbReference>
<dbReference type="Proteomes" id="UP000245712">
    <property type="component" value="Unassembled WGS sequence"/>
</dbReference>
<dbReference type="SMART" id="SM00382">
    <property type="entry name" value="AAA"/>
    <property type="match status" value="1"/>
</dbReference>
<dbReference type="SUPFAM" id="SSF52172">
    <property type="entry name" value="CheY-like"/>
    <property type="match status" value="1"/>
</dbReference>
<evidence type="ECO:0000256" key="7">
    <source>
        <dbReference type="SAM" id="MobiDB-lite"/>
    </source>
</evidence>
<evidence type="ECO:0000256" key="6">
    <source>
        <dbReference type="PROSITE-ProRule" id="PRU00169"/>
    </source>
</evidence>
<dbReference type="InterPro" id="IPR001789">
    <property type="entry name" value="Sig_transdc_resp-reg_receiver"/>
</dbReference>
<dbReference type="InterPro" id="IPR003593">
    <property type="entry name" value="AAA+_ATPase"/>
</dbReference>
<evidence type="ECO:0000259" key="8">
    <source>
        <dbReference type="PROSITE" id="PS50045"/>
    </source>
</evidence>
<dbReference type="Gene3D" id="3.40.50.2300">
    <property type="match status" value="1"/>
</dbReference>
<comment type="caution">
    <text evidence="10">The sequence shown here is derived from an EMBL/GenBank/DDBJ whole genome shotgun (WGS) entry which is preliminary data.</text>
</comment>
<keyword evidence="3" id="KW-0805">Transcription regulation</keyword>
<sequence length="523" mass="57516">MIADRPPSSRVALAGSPERPVPHGFDQAMSSPVPASPATLPLRQPATVLVVDDEPRLQETTRRVLDDEFEVLTAGSADEARAILQERAVSVILCDQRMPGQTGVEFLCEVRETWPDVVRIIVSGYTDSEDIVAGINRAGIHQFILKPWLPDHLIETVRQAAEAQSLQHDMRRLDLELRGSVPLLRRRSHEKLARVQSEFGFDSIVRSPGSPLDPVCVLAAKLARYDLSLLILGESGTGKELLARAIHYGSPRAAGPFVVENCAAVADTLLESELFGHKRGAFTGAFQDHTGLFQQANGGTIFLDEIGDMSLSFQVKLLRVLQEGEVRPVGSTRAVPVDVRVIAATHRDLEREVEAGRFREDLYYRIATATLSMPPLRERSGDLVPIAQKLLQDIAGQVPQRGGLAFAGNALAVLLSYPWPGNIRELRNEIYRAVALSDDDLIRADAFSPKVLRGQPATPGASGMVMHATTGTLQERLDAMEAMLIKEALLRHRWNRTRVAAELGLSRAGLRQKMQRFGLEERT</sequence>
<feature type="domain" description="Sigma-54 factor interaction" evidence="8">
    <location>
        <begin position="205"/>
        <end position="435"/>
    </location>
</feature>
<feature type="domain" description="Response regulatory" evidence="9">
    <location>
        <begin position="47"/>
        <end position="161"/>
    </location>
</feature>
<dbReference type="PANTHER" id="PTHR32071:SF117">
    <property type="entry name" value="PTS-DEPENDENT DIHYDROXYACETONE KINASE OPERON REGULATORY PROTEIN-RELATED"/>
    <property type="match status" value="1"/>
</dbReference>
<dbReference type="SUPFAM" id="SSF52540">
    <property type="entry name" value="P-loop containing nucleoside triphosphate hydrolases"/>
    <property type="match status" value="1"/>
</dbReference>
<keyword evidence="6" id="KW-0597">Phosphoprotein</keyword>
<proteinExistence type="predicted"/>
<accession>A0ABX5K7Y9</accession>
<organism evidence="10 11">
    <name type="scientific">Paraburkholderia unamae</name>
    <dbReference type="NCBI Taxonomy" id="219649"/>
    <lineage>
        <taxon>Bacteria</taxon>
        <taxon>Pseudomonadati</taxon>
        <taxon>Pseudomonadota</taxon>
        <taxon>Betaproteobacteria</taxon>
        <taxon>Burkholderiales</taxon>
        <taxon>Burkholderiaceae</taxon>
        <taxon>Paraburkholderia</taxon>
    </lineage>
</organism>
<reference evidence="10 11" key="1">
    <citation type="submission" date="2018-05" db="EMBL/GenBank/DDBJ databases">
        <title>Genomic Encyclopedia of Type Strains, Phase IV (KMG-V): Genome sequencing to study the core and pangenomes of soil and plant-associated prokaryotes.</title>
        <authorList>
            <person name="Whitman W."/>
        </authorList>
    </citation>
    <scope>NUCLEOTIDE SEQUENCE [LARGE SCALE GENOMIC DNA]</scope>
    <source>
        <strain evidence="10 11">SCZa-39</strain>
    </source>
</reference>
<keyword evidence="5" id="KW-0804">Transcription</keyword>
<dbReference type="Pfam" id="PF02954">
    <property type="entry name" value="HTH_8"/>
    <property type="match status" value="1"/>
</dbReference>
<dbReference type="Gene3D" id="1.10.10.60">
    <property type="entry name" value="Homeodomain-like"/>
    <property type="match status" value="1"/>
</dbReference>
<keyword evidence="2" id="KW-0067">ATP-binding</keyword>
<dbReference type="Pfam" id="PF00158">
    <property type="entry name" value="Sigma54_activat"/>
    <property type="match status" value="1"/>
</dbReference>
<feature type="region of interest" description="Disordered" evidence="7">
    <location>
        <begin position="1"/>
        <end position="35"/>
    </location>
</feature>
<evidence type="ECO:0000256" key="2">
    <source>
        <dbReference type="ARBA" id="ARBA00022840"/>
    </source>
</evidence>
<dbReference type="Gene3D" id="1.10.8.60">
    <property type="match status" value="1"/>
</dbReference>
<name>A0ABX5K7Y9_9BURK</name>
<keyword evidence="11" id="KW-1185">Reference proteome</keyword>
<dbReference type="SMART" id="SM00448">
    <property type="entry name" value="REC"/>
    <property type="match status" value="1"/>
</dbReference>
<dbReference type="CDD" id="cd00009">
    <property type="entry name" value="AAA"/>
    <property type="match status" value="1"/>
</dbReference>
<evidence type="ECO:0000313" key="10">
    <source>
        <dbReference type="EMBL" id="PVX70649.1"/>
    </source>
</evidence>
<evidence type="ECO:0000256" key="4">
    <source>
        <dbReference type="ARBA" id="ARBA00023125"/>
    </source>
</evidence>
<keyword evidence="4" id="KW-0238">DNA-binding</keyword>
<dbReference type="InterPro" id="IPR002197">
    <property type="entry name" value="HTH_Fis"/>
</dbReference>
<dbReference type="PROSITE" id="PS00676">
    <property type="entry name" value="SIGMA54_INTERACT_2"/>
    <property type="match status" value="1"/>
</dbReference>
<gene>
    <name evidence="10" type="ORF">C7402_13627</name>
</gene>
<dbReference type="InterPro" id="IPR009057">
    <property type="entry name" value="Homeodomain-like_sf"/>
</dbReference>
<dbReference type="SUPFAM" id="SSF46689">
    <property type="entry name" value="Homeodomain-like"/>
    <property type="match status" value="1"/>
</dbReference>
<evidence type="ECO:0000313" key="11">
    <source>
        <dbReference type="Proteomes" id="UP000245712"/>
    </source>
</evidence>
<dbReference type="Pfam" id="PF25601">
    <property type="entry name" value="AAA_lid_14"/>
    <property type="match status" value="1"/>
</dbReference>
<dbReference type="InterPro" id="IPR025662">
    <property type="entry name" value="Sigma_54_int_dom_ATP-bd_1"/>
</dbReference>
<dbReference type="PROSITE" id="PS50045">
    <property type="entry name" value="SIGMA54_INTERACT_4"/>
    <property type="match status" value="1"/>
</dbReference>
<dbReference type="Pfam" id="PF00072">
    <property type="entry name" value="Response_reg"/>
    <property type="match status" value="1"/>
</dbReference>
<dbReference type="PRINTS" id="PR01590">
    <property type="entry name" value="HTHFIS"/>
</dbReference>
<feature type="modified residue" description="4-aspartylphosphate" evidence="6">
    <location>
        <position position="95"/>
    </location>
</feature>
<evidence type="ECO:0000256" key="5">
    <source>
        <dbReference type="ARBA" id="ARBA00023163"/>
    </source>
</evidence>
<dbReference type="InterPro" id="IPR027417">
    <property type="entry name" value="P-loop_NTPase"/>
</dbReference>
<dbReference type="PROSITE" id="PS50110">
    <property type="entry name" value="RESPONSE_REGULATORY"/>
    <property type="match status" value="1"/>
</dbReference>